<dbReference type="RefSeq" id="WP_135974951.1">
    <property type="nucleotide sequence ID" value="NZ_CP039291.1"/>
</dbReference>
<evidence type="ECO:0000313" key="3">
    <source>
        <dbReference type="EMBL" id="QCB92229.1"/>
    </source>
</evidence>
<proteinExistence type="predicted"/>
<sequence length="361" mass="36464">MTLTAEPAAPRPSGVPAALAAPVAARPADVSPSPADGPALEGPALEGPALDELPLEDLVLSGDLPAAAALAAPTTSPRSGAPVEPLPLPAGTWGAPDALLALDEARLALPFAVPRAAVVSALTTVVLRCDDLAVKVYPPGTDPDHLARLATALAGSATALLPVAPPVVTSYGVVVASPWLAAAAPVGWAGTGALLRAFHAEHADADVPAWEPLRRVVAIAPGLPDAAAGVLLDARSALLDALAGLRSPLGVGVVHGDVSPANVLAGAAGPVLIDLDFAARAPLEYDLSSAARRADAGELPADEYLAFCRTYGADVRGWDGRTVLDAIAQLGGVAFRVWDDRRAGRPLDWLGGAVARWRTPL</sequence>
<dbReference type="Proteomes" id="UP000296469">
    <property type="component" value="Chromosome"/>
</dbReference>
<feature type="region of interest" description="Disordered" evidence="1">
    <location>
        <begin position="1"/>
        <end position="47"/>
    </location>
</feature>
<evidence type="ECO:0000313" key="4">
    <source>
        <dbReference type="Proteomes" id="UP000296469"/>
    </source>
</evidence>
<reference evidence="3 4" key="1">
    <citation type="submission" date="2019-04" db="EMBL/GenBank/DDBJ databases">
        <title>Isolation and identification of Cellulomonas shaoxiangyii sp. Nov. isolated from feces of the Tibetan antelopes (Pantholops hodgsonii) in the Qinghai-Tibet plateau of China.</title>
        <authorList>
            <person name="Tian Z."/>
        </authorList>
    </citation>
    <scope>NUCLEOTIDE SEQUENCE [LARGE SCALE GENOMIC DNA]</scope>
    <source>
        <strain evidence="3 4">Z28</strain>
    </source>
</reference>
<dbReference type="SUPFAM" id="SSF56112">
    <property type="entry name" value="Protein kinase-like (PK-like)"/>
    <property type="match status" value="1"/>
</dbReference>
<protein>
    <recommendedName>
        <fullName evidence="2">Aminoglycoside phosphotransferase domain-containing protein</fullName>
    </recommendedName>
</protein>
<evidence type="ECO:0000259" key="2">
    <source>
        <dbReference type="Pfam" id="PF01636"/>
    </source>
</evidence>
<dbReference type="KEGG" id="celz:E5225_00325"/>
<dbReference type="Gene3D" id="3.90.1200.10">
    <property type="match status" value="1"/>
</dbReference>
<dbReference type="AlphaFoldDB" id="A0A4P7SDT8"/>
<dbReference type="Pfam" id="PF01636">
    <property type="entry name" value="APH"/>
    <property type="match status" value="1"/>
</dbReference>
<feature type="domain" description="Aminoglycoside phosphotransferase" evidence="2">
    <location>
        <begin position="174"/>
        <end position="319"/>
    </location>
</feature>
<name>A0A4P7SDT8_9CELL</name>
<keyword evidence="4" id="KW-1185">Reference proteome</keyword>
<dbReference type="EMBL" id="CP039291">
    <property type="protein sequence ID" value="QCB92229.1"/>
    <property type="molecule type" value="Genomic_DNA"/>
</dbReference>
<feature type="compositionally biased region" description="Low complexity" evidence="1">
    <location>
        <begin position="12"/>
        <end position="34"/>
    </location>
</feature>
<accession>A0A4P7SDT8</accession>
<dbReference type="OrthoDB" id="3723194at2"/>
<gene>
    <name evidence="3" type="ORF">E5225_00325</name>
</gene>
<dbReference type="InterPro" id="IPR011009">
    <property type="entry name" value="Kinase-like_dom_sf"/>
</dbReference>
<evidence type="ECO:0000256" key="1">
    <source>
        <dbReference type="SAM" id="MobiDB-lite"/>
    </source>
</evidence>
<dbReference type="InterPro" id="IPR002575">
    <property type="entry name" value="Aminoglycoside_PTrfase"/>
</dbReference>
<organism evidence="3 4">
    <name type="scientific">Cellulomonas shaoxiangyii</name>
    <dbReference type="NCBI Taxonomy" id="2566013"/>
    <lineage>
        <taxon>Bacteria</taxon>
        <taxon>Bacillati</taxon>
        <taxon>Actinomycetota</taxon>
        <taxon>Actinomycetes</taxon>
        <taxon>Micrococcales</taxon>
        <taxon>Cellulomonadaceae</taxon>
        <taxon>Cellulomonas</taxon>
    </lineage>
</organism>